<evidence type="ECO:0000256" key="12">
    <source>
        <dbReference type="ARBA" id="ARBA00048366"/>
    </source>
</evidence>
<evidence type="ECO:0000256" key="2">
    <source>
        <dbReference type="ARBA" id="ARBA00007663"/>
    </source>
</evidence>
<evidence type="ECO:0000256" key="10">
    <source>
        <dbReference type="ARBA" id="ARBA00022840"/>
    </source>
</evidence>
<feature type="domain" description="YrdC-like" evidence="14">
    <location>
        <begin position="107"/>
        <end position="316"/>
    </location>
</feature>
<keyword evidence="5" id="KW-0963">Cytoplasm</keyword>
<keyword evidence="10" id="KW-0067">ATP-binding</keyword>
<dbReference type="InterPro" id="IPR038385">
    <property type="entry name" value="Sua5/YwlC_C"/>
</dbReference>
<reference evidence="15" key="1">
    <citation type="submission" date="2021-01" db="EMBL/GenBank/DDBJ databases">
        <authorList>
            <person name="Corre E."/>
            <person name="Pelletier E."/>
            <person name="Niang G."/>
            <person name="Scheremetjew M."/>
            <person name="Finn R."/>
            <person name="Kale V."/>
            <person name="Holt S."/>
            <person name="Cochrane G."/>
            <person name="Meng A."/>
            <person name="Brown T."/>
            <person name="Cohen L."/>
        </authorList>
    </citation>
    <scope>NUCLEOTIDE SEQUENCE</scope>
    <source>
        <strain evidence="15">10249 10 AB</strain>
    </source>
</reference>
<evidence type="ECO:0000256" key="1">
    <source>
        <dbReference type="ARBA" id="ARBA00004496"/>
    </source>
</evidence>
<dbReference type="GO" id="GO:0061710">
    <property type="term" value="F:L-threonylcarbamoyladenylate synthase"/>
    <property type="evidence" value="ECO:0007669"/>
    <property type="project" value="UniProtKB-EC"/>
</dbReference>
<evidence type="ECO:0000256" key="8">
    <source>
        <dbReference type="ARBA" id="ARBA00022695"/>
    </source>
</evidence>
<evidence type="ECO:0000256" key="7">
    <source>
        <dbReference type="ARBA" id="ARBA00022694"/>
    </source>
</evidence>
<dbReference type="Pfam" id="PF03481">
    <property type="entry name" value="Sua5_C"/>
    <property type="match status" value="1"/>
</dbReference>
<keyword evidence="13" id="KW-0732">Signal</keyword>
<proteinExistence type="inferred from homology"/>
<feature type="chain" id="PRO_5030507166" description="Threonylcarbamoyl-AMP synthase" evidence="13">
    <location>
        <begin position="23"/>
        <end position="499"/>
    </location>
</feature>
<evidence type="ECO:0000259" key="14">
    <source>
        <dbReference type="PROSITE" id="PS51163"/>
    </source>
</evidence>
<dbReference type="InterPro" id="IPR006070">
    <property type="entry name" value="Sua5-like_dom"/>
</dbReference>
<dbReference type="Pfam" id="PF01300">
    <property type="entry name" value="Sua5_yciO_yrdC"/>
    <property type="match status" value="1"/>
</dbReference>
<dbReference type="InterPro" id="IPR017945">
    <property type="entry name" value="DHBP_synth_RibB-like_a/b_dom"/>
</dbReference>
<evidence type="ECO:0000256" key="6">
    <source>
        <dbReference type="ARBA" id="ARBA00022679"/>
    </source>
</evidence>
<dbReference type="PANTHER" id="PTHR17490:SF16">
    <property type="entry name" value="THREONYLCARBAMOYL-AMP SYNTHASE"/>
    <property type="match status" value="1"/>
</dbReference>
<dbReference type="EC" id="2.7.7.87" evidence="3"/>
<keyword evidence="8" id="KW-0548">Nucleotidyltransferase</keyword>
<sequence>MRVFLFSAWMIIALRHLRFSSSLSLLSKTSKTSHHNIFGKQAIGFQALPSVFQNNSHRRRNPYHYPQQQRTISKMTAVVHHNEIEQMGNDNNQSIPVAKPSAKLVPSSELEKCGERLREGGLVSFPTETVYGLGCNALDSSAIVKVFEAKERPLTDPLITHVTENRVAFDLWDADTGETPSLEGKALQALCERFWPGPLTLVAKAAPHVHPMLMANTGFCACRSPQHPISIALINAAKVPIAAPSANKFGHVSPTRSRHVWDDLQHEDVWIVEEENQQSNTEISCCQVGVESSVAKIEMITDNEKGRIILLRQGAVSLRDIEECLEQAGLDNNFEVLAMTKKATDEKVANVAPGQTIRHYSPDIPSFILSQSLCLLAVSLPTSDADKEFLSKSVLIDFGGKLGAWGKLSLAYRDLSEMLDSAEATKGVFEALRWAEQIQGANQILFPEISDQVKQPDGPNNENILASDTSPDALTLALKDRLTRAASGVVIESLGVGVP</sequence>
<dbReference type="InterPro" id="IPR005145">
    <property type="entry name" value="Sua5_C"/>
</dbReference>
<evidence type="ECO:0000313" key="15">
    <source>
        <dbReference type="EMBL" id="CAE0729544.1"/>
    </source>
</evidence>
<dbReference type="GO" id="GO:0005524">
    <property type="term" value="F:ATP binding"/>
    <property type="evidence" value="ECO:0007669"/>
    <property type="project" value="UniProtKB-KW"/>
</dbReference>
<keyword evidence="7" id="KW-0819">tRNA processing</keyword>
<dbReference type="InterPro" id="IPR050156">
    <property type="entry name" value="TC-AMP_synthase_SUA5"/>
</dbReference>
<dbReference type="PANTHER" id="PTHR17490">
    <property type="entry name" value="SUA5"/>
    <property type="match status" value="1"/>
</dbReference>
<evidence type="ECO:0000256" key="3">
    <source>
        <dbReference type="ARBA" id="ARBA00012584"/>
    </source>
</evidence>
<name>A0A7S4AXX0_9STRA</name>
<evidence type="ECO:0000256" key="4">
    <source>
        <dbReference type="ARBA" id="ARBA00015492"/>
    </source>
</evidence>
<dbReference type="GO" id="GO:0006450">
    <property type="term" value="P:regulation of translational fidelity"/>
    <property type="evidence" value="ECO:0007669"/>
    <property type="project" value="TreeGrafter"/>
</dbReference>
<evidence type="ECO:0000256" key="13">
    <source>
        <dbReference type="SAM" id="SignalP"/>
    </source>
</evidence>
<dbReference type="EMBL" id="HBIX01034190">
    <property type="protein sequence ID" value="CAE0729544.1"/>
    <property type="molecule type" value="Transcribed_RNA"/>
</dbReference>
<keyword evidence="6" id="KW-0808">Transferase</keyword>
<comment type="subcellular location">
    <subcellularLocation>
        <location evidence="1">Cytoplasm</location>
    </subcellularLocation>
</comment>
<accession>A0A7S4AXX0</accession>
<evidence type="ECO:0000256" key="5">
    <source>
        <dbReference type="ARBA" id="ARBA00022490"/>
    </source>
</evidence>
<keyword evidence="9" id="KW-0547">Nucleotide-binding</keyword>
<gene>
    <name evidence="15" type="ORF">PAUS00366_LOCUS22329</name>
</gene>
<dbReference type="Gene3D" id="3.90.870.10">
    <property type="entry name" value="DHBP synthase"/>
    <property type="match status" value="1"/>
</dbReference>
<dbReference type="AlphaFoldDB" id="A0A7S4AXX0"/>
<comment type="catalytic activity">
    <reaction evidence="12">
        <text>L-threonine + hydrogencarbonate + ATP = L-threonylcarbamoyladenylate + diphosphate + H2O</text>
        <dbReference type="Rhea" id="RHEA:36407"/>
        <dbReference type="ChEBI" id="CHEBI:15377"/>
        <dbReference type="ChEBI" id="CHEBI:17544"/>
        <dbReference type="ChEBI" id="CHEBI:30616"/>
        <dbReference type="ChEBI" id="CHEBI:33019"/>
        <dbReference type="ChEBI" id="CHEBI:57926"/>
        <dbReference type="ChEBI" id="CHEBI:73682"/>
        <dbReference type="EC" id="2.7.7.87"/>
    </reaction>
</comment>
<protein>
    <recommendedName>
        <fullName evidence="4">Threonylcarbamoyl-AMP synthase</fullName>
        <ecNumber evidence="3">2.7.7.87</ecNumber>
    </recommendedName>
    <alternativeName>
        <fullName evidence="11">L-threonylcarbamoyladenylate synthase</fullName>
    </alternativeName>
</protein>
<feature type="signal peptide" evidence="13">
    <location>
        <begin position="1"/>
        <end position="22"/>
    </location>
</feature>
<evidence type="ECO:0000256" key="11">
    <source>
        <dbReference type="ARBA" id="ARBA00029774"/>
    </source>
</evidence>
<comment type="similarity">
    <text evidence="2">Belongs to the SUA5 family.</text>
</comment>
<evidence type="ECO:0000256" key="9">
    <source>
        <dbReference type="ARBA" id="ARBA00022741"/>
    </source>
</evidence>
<dbReference type="GO" id="GO:0003725">
    <property type="term" value="F:double-stranded RNA binding"/>
    <property type="evidence" value="ECO:0007669"/>
    <property type="project" value="InterPro"/>
</dbReference>
<dbReference type="GO" id="GO:0000049">
    <property type="term" value="F:tRNA binding"/>
    <property type="evidence" value="ECO:0007669"/>
    <property type="project" value="TreeGrafter"/>
</dbReference>
<organism evidence="15">
    <name type="scientific">Pseudo-nitzschia australis</name>
    <dbReference type="NCBI Taxonomy" id="44445"/>
    <lineage>
        <taxon>Eukaryota</taxon>
        <taxon>Sar</taxon>
        <taxon>Stramenopiles</taxon>
        <taxon>Ochrophyta</taxon>
        <taxon>Bacillariophyta</taxon>
        <taxon>Bacillariophyceae</taxon>
        <taxon>Bacillariophycidae</taxon>
        <taxon>Bacillariales</taxon>
        <taxon>Bacillariaceae</taxon>
        <taxon>Pseudo-nitzschia</taxon>
    </lineage>
</organism>
<dbReference type="Gene3D" id="3.40.50.11030">
    <property type="entry name" value="Threonylcarbamoyl-AMP synthase, C-terminal domain"/>
    <property type="match status" value="1"/>
</dbReference>
<dbReference type="GO" id="GO:0008033">
    <property type="term" value="P:tRNA processing"/>
    <property type="evidence" value="ECO:0007669"/>
    <property type="project" value="UniProtKB-KW"/>
</dbReference>
<dbReference type="PROSITE" id="PS51163">
    <property type="entry name" value="YRDC"/>
    <property type="match status" value="1"/>
</dbReference>
<dbReference type="SUPFAM" id="SSF55821">
    <property type="entry name" value="YrdC/RibB"/>
    <property type="match status" value="1"/>
</dbReference>
<dbReference type="GO" id="GO:0005737">
    <property type="term" value="C:cytoplasm"/>
    <property type="evidence" value="ECO:0007669"/>
    <property type="project" value="UniProtKB-SubCell"/>
</dbReference>